<evidence type="ECO:0000256" key="3">
    <source>
        <dbReference type="ARBA" id="ARBA00022448"/>
    </source>
</evidence>
<reference evidence="7 8" key="1">
    <citation type="submission" date="2012-02" db="EMBL/GenBank/DDBJ databases">
        <title>Whole genome shotgun sequence of Gordonia terrae NBRC 100016.</title>
        <authorList>
            <person name="Takarada H."/>
            <person name="Hosoyama A."/>
            <person name="Tsuchikane K."/>
            <person name="Katsumata H."/>
            <person name="Yamazaki S."/>
            <person name="Fujita N."/>
        </authorList>
    </citation>
    <scope>NUCLEOTIDE SEQUENCE [LARGE SCALE GENOMIC DNA]</scope>
    <source>
        <strain evidence="7 8">NBRC 100016</strain>
    </source>
</reference>
<feature type="compositionally biased region" description="Polar residues" evidence="5">
    <location>
        <begin position="45"/>
        <end position="55"/>
    </location>
</feature>
<evidence type="ECO:0000259" key="6">
    <source>
        <dbReference type="PROSITE" id="PS50983"/>
    </source>
</evidence>
<evidence type="ECO:0000313" key="7">
    <source>
        <dbReference type="EMBL" id="GAB45404.1"/>
    </source>
</evidence>
<organism evidence="7 8">
    <name type="scientific">Gordonia terrae NBRC 100016</name>
    <dbReference type="NCBI Taxonomy" id="1089454"/>
    <lineage>
        <taxon>Bacteria</taxon>
        <taxon>Bacillati</taxon>
        <taxon>Actinomycetota</taxon>
        <taxon>Actinomycetes</taxon>
        <taxon>Mycobacteriales</taxon>
        <taxon>Gordoniaceae</taxon>
        <taxon>Gordonia</taxon>
    </lineage>
</organism>
<sequence length="338" mass="35581">MIGYPNLISMHPKRYLAAPFLLVAVLVFALGCSSGNDGNSGKNSTESTGSTTVDHQYGSTVVEGTPERVVTLTGATAWSDSLIRLDVPITAEFVSTGYSGPGNRFAWTPPHESTVIPVDVGASPGVAEIAKLDPDLILAGYLPDRAAYDILAKIAPTIPVMSTETVNDTWQQVLSTAGKIFDKEEQAAEAQTEVEAKIDAVKKKYPAAQGKTATFGQLTPERQFGVVTSDNDPSAKLLAEVGLRLDPAVTGLSDNGQRVVVSSERVDLLGSDLLIFWPLVGGPEVFGTIPGWDSLTAVRSGATVFLTNDTASAFGSPTVYSVPWAVDALEPALAKLTT</sequence>
<dbReference type="InterPro" id="IPR002491">
    <property type="entry name" value="ABC_transptr_periplasmic_BD"/>
</dbReference>
<dbReference type="PROSITE" id="PS50983">
    <property type="entry name" value="FE_B12_PBP"/>
    <property type="match status" value="1"/>
</dbReference>
<evidence type="ECO:0000256" key="1">
    <source>
        <dbReference type="ARBA" id="ARBA00004196"/>
    </source>
</evidence>
<name>A0ABQ0HHP5_9ACTN</name>
<gene>
    <name evidence="7" type="ORF">GOTRE_125_00410</name>
</gene>
<dbReference type="EMBL" id="BAFD01000091">
    <property type="protein sequence ID" value="GAB45404.1"/>
    <property type="molecule type" value="Genomic_DNA"/>
</dbReference>
<evidence type="ECO:0000313" key="8">
    <source>
        <dbReference type="Proteomes" id="UP000004881"/>
    </source>
</evidence>
<comment type="similarity">
    <text evidence="2">Belongs to the bacterial solute-binding protein 8 family.</text>
</comment>
<dbReference type="InterPro" id="IPR051313">
    <property type="entry name" value="Bact_iron-sidero_bind"/>
</dbReference>
<accession>A0ABQ0HHP5</accession>
<keyword evidence="4" id="KW-0732">Signal</keyword>
<comment type="subcellular location">
    <subcellularLocation>
        <location evidence="1">Cell envelope</location>
    </subcellularLocation>
</comment>
<keyword evidence="8" id="KW-1185">Reference proteome</keyword>
<evidence type="ECO:0000256" key="2">
    <source>
        <dbReference type="ARBA" id="ARBA00008814"/>
    </source>
</evidence>
<proteinExistence type="inferred from homology"/>
<dbReference type="Pfam" id="PF01497">
    <property type="entry name" value="Peripla_BP_2"/>
    <property type="match status" value="1"/>
</dbReference>
<protein>
    <submittedName>
        <fullName evidence="7">ABC transporter substrate binding protein</fullName>
    </submittedName>
</protein>
<dbReference type="SUPFAM" id="SSF53807">
    <property type="entry name" value="Helical backbone' metal receptor"/>
    <property type="match status" value="1"/>
</dbReference>
<dbReference type="PANTHER" id="PTHR30532:SF24">
    <property type="entry name" value="FERRIC ENTEROBACTIN-BINDING PERIPLASMIC PROTEIN FEPB"/>
    <property type="match status" value="1"/>
</dbReference>
<keyword evidence="3" id="KW-0813">Transport</keyword>
<dbReference type="Gene3D" id="3.40.50.1980">
    <property type="entry name" value="Nitrogenase molybdenum iron protein domain"/>
    <property type="match status" value="2"/>
</dbReference>
<comment type="caution">
    <text evidence="7">The sequence shown here is derived from an EMBL/GenBank/DDBJ whole genome shotgun (WGS) entry which is preliminary data.</text>
</comment>
<evidence type="ECO:0000256" key="5">
    <source>
        <dbReference type="SAM" id="MobiDB-lite"/>
    </source>
</evidence>
<feature type="domain" description="Fe/B12 periplasmic-binding" evidence="6">
    <location>
        <begin position="68"/>
        <end position="337"/>
    </location>
</feature>
<dbReference type="PANTHER" id="PTHR30532">
    <property type="entry name" value="IRON III DICITRATE-BINDING PERIPLASMIC PROTEIN"/>
    <property type="match status" value="1"/>
</dbReference>
<dbReference type="Proteomes" id="UP000004881">
    <property type="component" value="Unassembled WGS sequence"/>
</dbReference>
<evidence type="ECO:0000256" key="4">
    <source>
        <dbReference type="ARBA" id="ARBA00022729"/>
    </source>
</evidence>
<feature type="region of interest" description="Disordered" evidence="5">
    <location>
        <begin position="36"/>
        <end position="55"/>
    </location>
</feature>